<gene>
    <name evidence="1" type="ORF">COW98_03720</name>
</gene>
<name>A0A2H0BXR5_9BACT</name>
<feature type="non-terminal residue" evidence="1">
    <location>
        <position position="88"/>
    </location>
</feature>
<protein>
    <submittedName>
        <fullName evidence="1">Uncharacterized protein</fullName>
    </submittedName>
</protein>
<reference evidence="1 2" key="1">
    <citation type="submission" date="2017-09" db="EMBL/GenBank/DDBJ databases">
        <title>Depth-based differentiation of microbial function through sediment-hosted aquifers and enrichment of novel symbionts in the deep terrestrial subsurface.</title>
        <authorList>
            <person name="Probst A.J."/>
            <person name="Ladd B."/>
            <person name="Jarett J.K."/>
            <person name="Geller-Mcgrath D.E."/>
            <person name="Sieber C.M."/>
            <person name="Emerson J.B."/>
            <person name="Anantharaman K."/>
            <person name="Thomas B.C."/>
            <person name="Malmstrom R."/>
            <person name="Stieglmeier M."/>
            <person name="Klingl A."/>
            <person name="Woyke T."/>
            <person name="Ryan C.M."/>
            <person name="Banfield J.F."/>
        </authorList>
    </citation>
    <scope>NUCLEOTIDE SEQUENCE [LARGE SCALE GENOMIC DNA]</scope>
    <source>
        <strain evidence="1">CG22_combo_CG10-13_8_21_14_all_35_9</strain>
    </source>
</reference>
<dbReference type="AlphaFoldDB" id="A0A2H0BXR5"/>
<dbReference type="Proteomes" id="UP000231021">
    <property type="component" value="Unassembled WGS sequence"/>
</dbReference>
<comment type="caution">
    <text evidence="1">The sequence shown here is derived from an EMBL/GenBank/DDBJ whole genome shotgun (WGS) entry which is preliminary data.</text>
</comment>
<proteinExistence type="predicted"/>
<accession>A0A2H0BXR5</accession>
<dbReference type="EMBL" id="PCTB01000073">
    <property type="protein sequence ID" value="PIP62495.1"/>
    <property type="molecule type" value="Genomic_DNA"/>
</dbReference>
<organism evidence="1 2">
    <name type="scientific">Candidatus Roizmanbacteria bacterium CG22_combo_CG10-13_8_21_14_all_35_9</name>
    <dbReference type="NCBI Taxonomy" id="1974861"/>
    <lineage>
        <taxon>Bacteria</taxon>
        <taxon>Candidatus Roizmaniibacteriota</taxon>
    </lineage>
</organism>
<evidence type="ECO:0000313" key="1">
    <source>
        <dbReference type="EMBL" id="PIP62495.1"/>
    </source>
</evidence>
<sequence length="88" mass="10036">MLLLFKISLCISPKAKENHRLIALWAIQISFVNRRLAAGRLEIDFKKPFDLLVKLPAEARSEAPSEAANSIWWCLLDEIRFASLLNCP</sequence>
<evidence type="ECO:0000313" key="2">
    <source>
        <dbReference type="Proteomes" id="UP000231021"/>
    </source>
</evidence>